<evidence type="ECO:0000256" key="3">
    <source>
        <dbReference type="ARBA" id="ARBA00022679"/>
    </source>
</evidence>
<feature type="domain" description="Methyltransferase" evidence="5">
    <location>
        <begin position="40"/>
        <end position="155"/>
    </location>
</feature>
<comment type="caution">
    <text evidence="6">The sequence shown here is derived from an EMBL/GenBank/DDBJ whole genome shotgun (WGS) entry which is preliminary data.</text>
</comment>
<dbReference type="AlphaFoldDB" id="X1IJH5"/>
<reference evidence="6" key="1">
    <citation type="journal article" date="2014" name="Front. Microbiol.">
        <title>High frequency of phylogenetically diverse reductive dehalogenase-homologous genes in deep subseafloor sedimentary metagenomes.</title>
        <authorList>
            <person name="Kawai M."/>
            <person name="Futagami T."/>
            <person name="Toyoda A."/>
            <person name="Takaki Y."/>
            <person name="Nishi S."/>
            <person name="Hori S."/>
            <person name="Arai W."/>
            <person name="Tsubouchi T."/>
            <person name="Morono Y."/>
            <person name="Uchiyama I."/>
            <person name="Ito T."/>
            <person name="Fujiyama A."/>
            <person name="Inagaki F."/>
            <person name="Takami H."/>
        </authorList>
    </citation>
    <scope>NUCLEOTIDE SEQUENCE</scope>
    <source>
        <strain evidence="6">Expedition CK06-06</strain>
    </source>
</reference>
<accession>X1IJH5</accession>
<evidence type="ECO:0000313" key="6">
    <source>
        <dbReference type="EMBL" id="GAH66274.1"/>
    </source>
</evidence>
<dbReference type="GO" id="GO:0008168">
    <property type="term" value="F:methyltransferase activity"/>
    <property type="evidence" value="ECO:0007669"/>
    <property type="project" value="UniProtKB-KW"/>
</dbReference>
<dbReference type="SUPFAM" id="SSF53335">
    <property type="entry name" value="S-adenosyl-L-methionine-dependent methyltransferases"/>
    <property type="match status" value="1"/>
</dbReference>
<protein>
    <recommendedName>
        <fullName evidence="5">Methyltransferase domain-containing protein</fullName>
    </recommendedName>
</protein>
<dbReference type="PANTHER" id="PTHR44307">
    <property type="entry name" value="PHOSPHOETHANOLAMINE METHYLTRANSFERASE"/>
    <property type="match status" value="1"/>
</dbReference>
<gene>
    <name evidence="6" type="ORF">S03H2_54386</name>
</gene>
<dbReference type="Gene3D" id="3.40.50.150">
    <property type="entry name" value="Vaccinia Virus protein VP39"/>
    <property type="match status" value="1"/>
</dbReference>
<dbReference type="GO" id="GO:0032259">
    <property type="term" value="P:methylation"/>
    <property type="evidence" value="ECO:0007669"/>
    <property type="project" value="UniProtKB-KW"/>
</dbReference>
<dbReference type="InterPro" id="IPR025714">
    <property type="entry name" value="Methyltranfer_dom"/>
</dbReference>
<evidence type="ECO:0000256" key="2">
    <source>
        <dbReference type="ARBA" id="ARBA00022603"/>
    </source>
</evidence>
<keyword evidence="2" id="KW-0489">Methyltransferase</keyword>
<evidence type="ECO:0000259" key="5">
    <source>
        <dbReference type="Pfam" id="PF13847"/>
    </source>
</evidence>
<organism evidence="6">
    <name type="scientific">marine sediment metagenome</name>
    <dbReference type="NCBI Taxonomy" id="412755"/>
    <lineage>
        <taxon>unclassified sequences</taxon>
        <taxon>metagenomes</taxon>
        <taxon>ecological metagenomes</taxon>
    </lineage>
</organism>
<dbReference type="EMBL" id="BARU01034671">
    <property type="protein sequence ID" value="GAH66274.1"/>
    <property type="molecule type" value="Genomic_DNA"/>
</dbReference>
<dbReference type="Pfam" id="PF13847">
    <property type="entry name" value="Methyltransf_31"/>
    <property type="match status" value="1"/>
</dbReference>
<proteinExistence type="predicted"/>
<comment type="pathway">
    <text evidence="1">Lipid metabolism.</text>
</comment>
<sequence>MDIDWKLLLEIHKDMPRQGSGKDEYTQKAFEMIPLIKQPKILDIGCGPGMQTIKLAKLSDGEIIGIDIFQQYLDQLKESIEKENLKDRVKAIKQSMFEIDYPEGFFDIIWAEGSIFVIGFEKGLTEWKKYIKSDGYLAVHEMAWLKENPPKEINDFWNRVYPDITTINDNLRIIEKCGYKIIGYFPLPEDAWWDLYYTPQ</sequence>
<keyword evidence="3" id="KW-0808">Transferase</keyword>
<comment type="pathway">
    <text evidence="4">Phospholipid metabolism.</text>
</comment>
<dbReference type="PANTHER" id="PTHR44307:SF2">
    <property type="entry name" value="PHOSPHOETHANOLAMINE METHYLTRANSFERASE ISOFORM X1"/>
    <property type="match status" value="1"/>
</dbReference>
<dbReference type="CDD" id="cd02440">
    <property type="entry name" value="AdoMet_MTases"/>
    <property type="match status" value="1"/>
</dbReference>
<evidence type="ECO:0000256" key="1">
    <source>
        <dbReference type="ARBA" id="ARBA00005189"/>
    </source>
</evidence>
<name>X1IJH5_9ZZZZ</name>
<dbReference type="InterPro" id="IPR029063">
    <property type="entry name" value="SAM-dependent_MTases_sf"/>
</dbReference>
<evidence type="ECO:0000256" key="4">
    <source>
        <dbReference type="ARBA" id="ARBA00025707"/>
    </source>
</evidence>